<dbReference type="InterPro" id="IPR051083">
    <property type="entry name" value="GrpII_Intron_Splice-Mob/Def"/>
</dbReference>
<evidence type="ECO:0008006" key="4">
    <source>
        <dbReference type="Google" id="ProtNLM"/>
    </source>
</evidence>
<gene>
    <name evidence="2" type="ORF">B0H50_1681</name>
</gene>
<comment type="caution">
    <text evidence="2">The sequence shown here is derived from an EMBL/GenBank/DDBJ whole genome shotgun (WGS) entry which is preliminary data.</text>
</comment>
<protein>
    <recommendedName>
        <fullName evidence="4">Reverse transcriptase (RNA-dependent DNA polymerase)</fullName>
    </recommendedName>
</protein>
<evidence type="ECO:0000313" key="2">
    <source>
        <dbReference type="EMBL" id="PWK81588.1"/>
    </source>
</evidence>
<feature type="non-terminal residue" evidence="2">
    <location>
        <position position="252"/>
    </location>
</feature>
<dbReference type="SUPFAM" id="SSF56672">
    <property type="entry name" value="DNA/RNA polymerases"/>
    <property type="match status" value="1"/>
</dbReference>
<organism evidence="2 3">
    <name type="scientific">Hallerella porci</name>
    <dbReference type="NCBI Taxonomy" id="1945871"/>
    <lineage>
        <taxon>Bacteria</taxon>
        <taxon>Pseudomonadati</taxon>
        <taxon>Fibrobacterota</taxon>
        <taxon>Fibrobacteria</taxon>
        <taxon>Fibrobacterales</taxon>
        <taxon>Fibrobacteraceae</taxon>
        <taxon>Hallerella</taxon>
    </lineage>
</organism>
<keyword evidence="3" id="KW-1185">Reference proteome</keyword>
<comment type="similarity">
    <text evidence="1">Belongs to the bacterial reverse transcriptase family.</text>
</comment>
<accession>A0ABX5LL43</accession>
<dbReference type="InterPro" id="IPR043502">
    <property type="entry name" value="DNA/RNA_pol_sf"/>
</dbReference>
<dbReference type="EMBL" id="QGHD01000068">
    <property type="protein sequence ID" value="PWK81588.1"/>
    <property type="molecule type" value="Genomic_DNA"/>
</dbReference>
<proteinExistence type="inferred from homology"/>
<dbReference type="Proteomes" id="UP000245523">
    <property type="component" value="Unassembled WGS sequence"/>
</dbReference>
<reference evidence="2 3" key="1">
    <citation type="submission" date="2018-05" db="EMBL/GenBank/DDBJ databases">
        <title>Animal gut microbial communities from fecal samples from Wisconsin, USA.</title>
        <authorList>
            <person name="Neumann A."/>
        </authorList>
    </citation>
    <scope>NUCLEOTIDE SEQUENCE [LARGE SCALE GENOMIC DNA]</scope>
    <source>
        <strain evidence="2 3">UWS4</strain>
    </source>
</reference>
<sequence length="252" mass="29825">MGSIHNDSLIVNYPFLIMHCSKSTLLLDLFKAYKDARKHKRAKNYQLEFELNLEENLVELRDELFSRTYKPKPSSCFVIHDPKMREVFAAEFRDRIVHHLFYNYTHELFERTFIEDSYSCIKNRGTHYGIKRLEHHIRSVSENYTKPCFVLKLDISGYFMSINRIRLLEISRKTLQKMRFHQSNDEGKIWNEILDFELIDYLLENIVLLNPLENCICKGGKNSWKGLAQNKSLFFAKENCGLPIGNLSSQLF</sequence>
<dbReference type="PANTHER" id="PTHR34047:SF8">
    <property type="entry name" value="PROTEIN YKFC"/>
    <property type="match status" value="1"/>
</dbReference>
<dbReference type="PANTHER" id="PTHR34047">
    <property type="entry name" value="NUCLEAR INTRON MATURASE 1, MITOCHONDRIAL-RELATED"/>
    <property type="match status" value="1"/>
</dbReference>
<evidence type="ECO:0000313" key="3">
    <source>
        <dbReference type="Proteomes" id="UP000245523"/>
    </source>
</evidence>
<evidence type="ECO:0000256" key="1">
    <source>
        <dbReference type="ARBA" id="ARBA00034120"/>
    </source>
</evidence>
<name>A0ABX5LL43_9BACT</name>